<gene>
    <name evidence="1" type="ORF">MKW98_031956</name>
</gene>
<keyword evidence="2" id="KW-1185">Reference proteome</keyword>
<sequence length="96" mass="11243">MDLVEIIKHDILLPLGCCKNNLSGSWTDHKLGRIMNGCGPNFRISSKKKAKWKELGDYRLLNSVSDRVRNEYLEDLASKFEAELEDMDYFFVWQEE</sequence>
<dbReference type="EMBL" id="JAJJMB010011222">
    <property type="protein sequence ID" value="KAI3903302.1"/>
    <property type="molecule type" value="Genomic_DNA"/>
</dbReference>
<comment type="caution">
    <text evidence="1">The sequence shown here is derived from an EMBL/GenBank/DDBJ whole genome shotgun (WGS) entry which is preliminary data.</text>
</comment>
<evidence type="ECO:0000313" key="1">
    <source>
        <dbReference type="EMBL" id="KAI3903302.1"/>
    </source>
</evidence>
<name>A0AAD4XEB7_9MAGN</name>
<organism evidence="1 2">
    <name type="scientific">Papaver atlanticum</name>
    <dbReference type="NCBI Taxonomy" id="357466"/>
    <lineage>
        <taxon>Eukaryota</taxon>
        <taxon>Viridiplantae</taxon>
        <taxon>Streptophyta</taxon>
        <taxon>Embryophyta</taxon>
        <taxon>Tracheophyta</taxon>
        <taxon>Spermatophyta</taxon>
        <taxon>Magnoliopsida</taxon>
        <taxon>Ranunculales</taxon>
        <taxon>Papaveraceae</taxon>
        <taxon>Papaveroideae</taxon>
        <taxon>Papaver</taxon>
    </lineage>
</organism>
<accession>A0AAD4XEB7</accession>
<protein>
    <submittedName>
        <fullName evidence="1">Uncharacterized protein</fullName>
    </submittedName>
</protein>
<evidence type="ECO:0000313" key="2">
    <source>
        <dbReference type="Proteomes" id="UP001202328"/>
    </source>
</evidence>
<reference evidence="1" key="1">
    <citation type="submission" date="2022-04" db="EMBL/GenBank/DDBJ databases">
        <title>A functionally conserved STORR gene fusion in Papaver species that diverged 16.8 million years ago.</title>
        <authorList>
            <person name="Catania T."/>
        </authorList>
    </citation>
    <scope>NUCLEOTIDE SEQUENCE</scope>
    <source>
        <strain evidence="1">S-188037</strain>
    </source>
</reference>
<dbReference type="Proteomes" id="UP001202328">
    <property type="component" value="Unassembled WGS sequence"/>
</dbReference>
<dbReference type="AlphaFoldDB" id="A0AAD4XEB7"/>
<proteinExistence type="predicted"/>